<comment type="caution">
    <text evidence="10">The sequence shown here is derived from an EMBL/GenBank/DDBJ whole genome shotgun (WGS) entry which is preliminary data.</text>
</comment>
<dbReference type="GO" id="GO:0005576">
    <property type="term" value="C:extracellular region"/>
    <property type="evidence" value="ECO:0007669"/>
    <property type="project" value="UniProtKB-SubCell"/>
</dbReference>
<feature type="active site" evidence="4">
    <location>
        <position position="203"/>
    </location>
</feature>
<keyword evidence="2 8" id="KW-0964">Secreted</keyword>
<keyword evidence="8" id="KW-0378">Hydrolase</keyword>
<dbReference type="GO" id="GO:0005509">
    <property type="term" value="F:calcium ion binding"/>
    <property type="evidence" value="ECO:0007669"/>
    <property type="project" value="InterPro"/>
</dbReference>
<organism evidence="10 11">
    <name type="scientific">Aquatica leii</name>
    <dbReference type="NCBI Taxonomy" id="1421715"/>
    <lineage>
        <taxon>Eukaryota</taxon>
        <taxon>Metazoa</taxon>
        <taxon>Ecdysozoa</taxon>
        <taxon>Arthropoda</taxon>
        <taxon>Hexapoda</taxon>
        <taxon>Insecta</taxon>
        <taxon>Pterygota</taxon>
        <taxon>Neoptera</taxon>
        <taxon>Endopterygota</taxon>
        <taxon>Coleoptera</taxon>
        <taxon>Polyphaga</taxon>
        <taxon>Elateriformia</taxon>
        <taxon>Elateroidea</taxon>
        <taxon>Lampyridae</taxon>
        <taxon>Luciolinae</taxon>
        <taxon>Aquatica</taxon>
    </lineage>
</organism>
<evidence type="ECO:0000256" key="4">
    <source>
        <dbReference type="PIRSR" id="PIRSR601211-1"/>
    </source>
</evidence>
<dbReference type="PROSITE" id="PS00118">
    <property type="entry name" value="PA2_HIS"/>
    <property type="match status" value="1"/>
</dbReference>
<keyword evidence="8" id="KW-0732">Signal</keyword>
<dbReference type="GO" id="GO:0004623">
    <property type="term" value="F:phospholipase A2 activity"/>
    <property type="evidence" value="ECO:0007669"/>
    <property type="project" value="UniProtKB-EC"/>
</dbReference>
<evidence type="ECO:0000256" key="8">
    <source>
        <dbReference type="RuleBase" id="RU361236"/>
    </source>
</evidence>
<feature type="disulfide bond" evidence="6">
    <location>
        <begin position="131"/>
        <end position="147"/>
    </location>
</feature>
<dbReference type="InterPro" id="IPR016090">
    <property type="entry name" value="PLA2-like_dom"/>
</dbReference>
<accession>A0AAN7PBW4</accession>
<dbReference type="Pfam" id="PF00068">
    <property type="entry name" value="Phospholip_A2_1"/>
    <property type="match status" value="1"/>
</dbReference>
<keyword evidence="11" id="KW-1185">Reference proteome</keyword>
<dbReference type="Proteomes" id="UP001353858">
    <property type="component" value="Unassembled WGS sequence"/>
</dbReference>
<evidence type="ECO:0000259" key="9">
    <source>
        <dbReference type="SMART" id="SM00085"/>
    </source>
</evidence>
<feature type="binding site" evidence="5">
    <location>
        <position position="132"/>
    </location>
    <ligand>
        <name>Ca(2+)</name>
        <dbReference type="ChEBI" id="CHEBI:29108"/>
    </ligand>
</feature>
<dbReference type="GO" id="GO:0006644">
    <property type="term" value="P:phospholipid metabolic process"/>
    <property type="evidence" value="ECO:0007669"/>
    <property type="project" value="InterPro"/>
</dbReference>
<dbReference type="EMBL" id="JARPUR010000002">
    <property type="protein sequence ID" value="KAK4882087.1"/>
    <property type="molecule type" value="Genomic_DNA"/>
</dbReference>
<name>A0AAN7PBW4_9COLE</name>
<feature type="disulfide bond" evidence="6">
    <location>
        <begin position="146"/>
        <end position="209"/>
    </location>
</feature>
<dbReference type="SMART" id="SM00085">
    <property type="entry name" value="PA2c"/>
    <property type="match status" value="1"/>
</dbReference>
<evidence type="ECO:0000256" key="2">
    <source>
        <dbReference type="ARBA" id="ARBA00022525"/>
    </source>
</evidence>
<feature type="disulfide bond" evidence="6">
    <location>
        <begin position="153"/>
        <end position="202"/>
    </location>
</feature>
<feature type="domain" description="Phospholipase A2-like central" evidence="9">
    <location>
        <begin position="105"/>
        <end position="223"/>
    </location>
</feature>
<dbReference type="SUPFAM" id="SSF48619">
    <property type="entry name" value="Phospholipase A2, PLA2"/>
    <property type="match status" value="1"/>
</dbReference>
<dbReference type="CDD" id="cd00125">
    <property type="entry name" value="PLA2c"/>
    <property type="match status" value="1"/>
</dbReference>
<dbReference type="GO" id="GO:0050482">
    <property type="term" value="P:arachidonate secretion"/>
    <property type="evidence" value="ECO:0007669"/>
    <property type="project" value="InterPro"/>
</dbReference>
<dbReference type="InterPro" id="IPR036444">
    <property type="entry name" value="PLipase_A2_dom_sf"/>
</dbReference>
<evidence type="ECO:0000256" key="3">
    <source>
        <dbReference type="ARBA" id="ARBA00023157"/>
    </source>
</evidence>
<feature type="chain" id="PRO_5042667454" description="Phospholipase A2" evidence="8">
    <location>
        <begin position="19"/>
        <end position="237"/>
    </location>
</feature>
<evidence type="ECO:0000256" key="7">
    <source>
        <dbReference type="RuleBase" id="RU003654"/>
    </source>
</evidence>
<comment type="similarity">
    <text evidence="7">Belongs to the phospholipase A2 family.</text>
</comment>
<comment type="subcellular location">
    <subcellularLocation>
        <location evidence="1 8">Secreted</location>
    </subcellularLocation>
</comment>
<keyword evidence="5" id="KW-0479">Metal-binding</keyword>
<dbReference type="PROSITE" id="PS00119">
    <property type="entry name" value="PA2_ASP"/>
    <property type="match status" value="1"/>
</dbReference>
<keyword evidence="5 8" id="KW-0106">Calcium</keyword>
<feature type="binding site" evidence="5">
    <location>
        <position position="130"/>
    </location>
    <ligand>
        <name>Ca(2+)</name>
        <dbReference type="ChEBI" id="CHEBI:29108"/>
    </ligand>
</feature>
<dbReference type="PRINTS" id="PR00389">
    <property type="entry name" value="PHPHLIPASEA2"/>
</dbReference>
<keyword evidence="3 6" id="KW-1015">Disulfide bond</keyword>
<gene>
    <name evidence="10" type="ORF">RN001_005406</name>
</gene>
<dbReference type="PANTHER" id="PTHR11716:SF107">
    <property type="entry name" value="PHOSPHOLIPASE A2"/>
    <property type="match status" value="1"/>
</dbReference>
<feature type="signal peptide" evidence="8">
    <location>
        <begin position="1"/>
        <end position="18"/>
    </location>
</feature>
<dbReference type="InterPro" id="IPR033113">
    <property type="entry name" value="PLA2_histidine"/>
</dbReference>
<dbReference type="InterPro" id="IPR033112">
    <property type="entry name" value="PLA2_Asp_AS"/>
</dbReference>
<comment type="catalytic activity">
    <reaction evidence="8">
        <text>a 1,2-diacyl-sn-glycero-3-phosphocholine + H2O = a 1-acyl-sn-glycero-3-phosphocholine + a fatty acid + H(+)</text>
        <dbReference type="Rhea" id="RHEA:15801"/>
        <dbReference type="ChEBI" id="CHEBI:15377"/>
        <dbReference type="ChEBI" id="CHEBI:15378"/>
        <dbReference type="ChEBI" id="CHEBI:28868"/>
        <dbReference type="ChEBI" id="CHEBI:57643"/>
        <dbReference type="ChEBI" id="CHEBI:58168"/>
        <dbReference type="EC" id="3.1.1.4"/>
    </reaction>
</comment>
<feature type="binding site" evidence="5">
    <location>
        <position position="151"/>
    </location>
    <ligand>
        <name>Ca(2+)</name>
        <dbReference type="ChEBI" id="CHEBI:29108"/>
    </ligand>
</feature>
<proteinExistence type="inferred from homology"/>
<keyword evidence="8" id="KW-0443">Lipid metabolism</keyword>
<dbReference type="EC" id="3.1.1.4" evidence="8"/>
<dbReference type="PANTHER" id="PTHR11716">
    <property type="entry name" value="PHOSPHOLIPASE A2 FAMILY MEMBER"/>
    <property type="match status" value="1"/>
</dbReference>
<reference evidence="11" key="1">
    <citation type="submission" date="2023-01" db="EMBL/GenBank/DDBJ databases">
        <title>Key to firefly adult light organ development and bioluminescence: homeobox transcription factors regulate luciferase expression and transportation to peroxisome.</title>
        <authorList>
            <person name="Fu X."/>
        </authorList>
    </citation>
    <scope>NUCLEOTIDE SEQUENCE [LARGE SCALE GENOMIC DNA]</scope>
</reference>
<feature type="active site" evidence="4">
    <location>
        <position position="150"/>
    </location>
</feature>
<comment type="cofactor">
    <cofactor evidence="5">
        <name>Ca(2+)</name>
        <dbReference type="ChEBI" id="CHEBI:29108"/>
    </cofactor>
    <text evidence="5">Binds 1 Ca(2+) ion per subunit.</text>
</comment>
<dbReference type="Gene3D" id="1.20.90.10">
    <property type="entry name" value="Phospholipase A2 domain"/>
    <property type="match status" value="1"/>
</dbReference>
<protein>
    <recommendedName>
        <fullName evidence="8">Phospholipase A2</fullName>
        <ecNumber evidence="8">3.1.1.4</ecNumber>
    </recommendedName>
</protein>
<dbReference type="AlphaFoldDB" id="A0AAN7PBW4"/>
<evidence type="ECO:0000256" key="1">
    <source>
        <dbReference type="ARBA" id="ARBA00004613"/>
    </source>
</evidence>
<evidence type="ECO:0000313" key="11">
    <source>
        <dbReference type="Proteomes" id="UP001353858"/>
    </source>
</evidence>
<evidence type="ECO:0000313" key="10">
    <source>
        <dbReference type="EMBL" id="KAK4882087.1"/>
    </source>
</evidence>
<feature type="disulfide bond" evidence="6">
    <location>
        <begin position="180"/>
        <end position="200"/>
    </location>
</feature>
<evidence type="ECO:0000256" key="6">
    <source>
        <dbReference type="PIRSR" id="PIRSR601211-3"/>
    </source>
</evidence>
<dbReference type="InterPro" id="IPR001211">
    <property type="entry name" value="PLA2"/>
</dbReference>
<sequence>MKLLFLILITAVTTQIEAVDNRNPQESTWLTMSSPGNGNVTIYLGYANNPFGPSIHFSNENVKSNATNTKNKSAQYGKASNLKTSEENFIDTGQNMSIANRRKRGVIHLYNMVSCATGCNPLIYKGYGCYCGFLGSGYPVDGIDRCCRRHDSCYDASNCPAFLEYFVPFYWKCFNNKPYCGVDEDEDEWGGPGSCAYRICQCDRMLSECLSKYPCPSSRALCRSSPVRLLQNALMIF</sequence>
<dbReference type="GO" id="GO:0016042">
    <property type="term" value="P:lipid catabolic process"/>
    <property type="evidence" value="ECO:0007669"/>
    <property type="project" value="InterPro"/>
</dbReference>
<evidence type="ECO:0000256" key="5">
    <source>
        <dbReference type="PIRSR" id="PIRSR601211-2"/>
    </source>
</evidence>